<evidence type="ECO:0000256" key="2">
    <source>
        <dbReference type="SAM" id="Phobius"/>
    </source>
</evidence>
<gene>
    <name evidence="3" type="ORF">JQS30_15585</name>
</gene>
<dbReference type="KEGG" id="nav:JQS30_15585"/>
<organism evidence="3 4">
    <name type="scientific">Natronoglycomyces albus</name>
    <dbReference type="NCBI Taxonomy" id="2811108"/>
    <lineage>
        <taxon>Bacteria</taxon>
        <taxon>Bacillati</taxon>
        <taxon>Actinomycetota</taxon>
        <taxon>Actinomycetes</taxon>
        <taxon>Glycomycetales</taxon>
        <taxon>Glycomycetaceae</taxon>
        <taxon>Natronoglycomyces</taxon>
    </lineage>
</organism>
<evidence type="ECO:0000256" key="1">
    <source>
        <dbReference type="SAM" id="MobiDB-lite"/>
    </source>
</evidence>
<evidence type="ECO:0000313" key="4">
    <source>
        <dbReference type="Proteomes" id="UP000662939"/>
    </source>
</evidence>
<reference evidence="3" key="1">
    <citation type="submission" date="2021-02" db="EMBL/GenBank/DDBJ databases">
        <title>Natronoglycomyces albus gen. nov., sp. nov, a haloalkaliphilic actinobacterium from a soda solonchak soil.</title>
        <authorList>
            <person name="Sorokin D.Y."/>
            <person name="Khijniak T.V."/>
            <person name="Zakharycheva A.P."/>
            <person name="Boueva O.V."/>
            <person name="Ariskina E.V."/>
            <person name="Hahnke R.L."/>
            <person name="Bunk B."/>
            <person name="Sproer C."/>
            <person name="Schumann P."/>
            <person name="Evtushenko L.I."/>
            <person name="Kublanov I.V."/>
        </authorList>
    </citation>
    <scope>NUCLEOTIDE SEQUENCE</scope>
    <source>
        <strain evidence="3">DSM 106290</strain>
    </source>
</reference>
<sequence length="426" mass="44222">MNYERVEVDTDVGGGDPLLGVFDIKGGVTAIPVISHGNNTVSALWDMGTGESTLAQGGTQIMASVLDLGLQASSLASDPLGTLISWGLDFLVGLIQPLEDALEWVSGSPGDMRDAATIWGRVCEADVKLSEGLAETLTPLAEWTTSDGTCAKQRIDDLAAALFRLAKAANGLENVLSWAQALAEIIKEAIKWLISELLRFLIIVIFPKVAAAMVTFGATLASAVGLAVAESARVTMRATSFINRVKQAFAVLKDAFATFLTDSLPGIAIASLQNSSSSLGGDGVSGEAPSAGGGGGAISISALREAAPVISHICEDTSGVADVVSTAQSEDLTWGVCGLFFANDYNAKVQELSQLTGAASQTLSTFSENLTNAANDWEGTDEELAAIFDGLDVDALELSHDQANEGSLRGGFRNPAETGLSAHRRG</sequence>
<dbReference type="Proteomes" id="UP000662939">
    <property type="component" value="Chromosome"/>
</dbReference>
<dbReference type="EMBL" id="CP070496">
    <property type="protein sequence ID" value="QSB05156.1"/>
    <property type="molecule type" value="Genomic_DNA"/>
</dbReference>
<keyword evidence="2" id="KW-0812">Transmembrane</keyword>
<evidence type="ECO:0000313" key="3">
    <source>
        <dbReference type="EMBL" id="QSB05156.1"/>
    </source>
</evidence>
<proteinExistence type="predicted"/>
<keyword evidence="2" id="KW-0472">Membrane</keyword>
<name>A0A895XRG8_9ACTN</name>
<keyword evidence="2" id="KW-1133">Transmembrane helix</keyword>
<dbReference type="AlphaFoldDB" id="A0A895XRG8"/>
<accession>A0A895XRG8</accession>
<feature type="transmembrane region" description="Helical" evidence="2">
    <location>
        <begin position="200"/>
        <end position="229"/>
    </location>
</feature>
<feature type="region of interest" description="Disordered" evidence="1">
    <location>
        <begin position="405"/>
        <end position="426"/>
    </location>
</feature>
<dbReference type="RefSeq" id="WP_213171157.1">
    <property type="nucleotide sequence ID" value="NZ_CP070496.1"/>
</dbReference>
<keyword evidence="4" id="KW-1185">Reference proteome</keyword>
<protein>
    <submittedName>
        <fullName evidence="3">Uncharacterized protein</fullName>
    </submittedName>
</protein>